<name>R0JP44_ANAPL</name>
<dbReference type="Proteomes" id="UP000296049">
    <property type="component" value="Unassembled WGS sequence"/>
</dbReference>
<accession>R0JP44</accession>
<dbReference type="AlphaFoldDB" id="R0JP44"/>
<reference evidence="2" key="1">
    <citation type="journal article" date="2013" name="Nat. Genet.">
        <title>The duck genome and transcriptome provide insight into an avian influenza virus reservoir species.</title>
        <authorList>
            <person name="Huang Y."/>
            <person name="Li Y."/>
            <person name="Burt D.W."/>
            <person name="Chen H."/>
            <person name="Zhang Y."/>
            <person name="Qian W."/>
            <person name="Kim H."/>
            <person name="Gan S."/>
            <person name="Zhao Y."/>
            <person name="Li J."/>
            <person name="Yi K."/>
            <person name="Feng H."/>
            <person name="Zhu P."/>
            <person name="Li B."/>
            <person name="Liu Q."/>
            <person name="Fairley S."/>
            <person name="Magor K.E."/>
            <person name="Du Z."/>
            <person name="Hu X."/>
            <person name="Goodman L."/>
            <person name="Tafer H."/>
            <person name="Vignal A."/>
            <person name="Lee T."/>
            <person name="Kim K.W."/>
            <person name="Sheng Z."/>
            <person name="An Y."/>
            <person name="Searle S."/>
            <person name="Herrero J."/>
            <person name="Groenen M.A."/>
            <person name="Crooijmans R.P."/>
            <person name="Faraut T."/>
            <person name="Cai Q."/>
            <person name="Webster R.G."/>
            <person name="Aldridge J.R."/>
            <person name="Warren W.C."/>
            <person name="Bartschat S."/>
            <person name="Kehr S."/>
            <person name="Marz M."/>
            <person name="Stadler P.F."/>
            <person name="Smith J."/>
            <person name="Kraus R.H."/>
            <person name="Zhao Y."/>
            <person name="Ren L."/>
            <person name="Fei J."/>
            <person name="Morisson M."/>
            <person name="Kaiser P."/>
            <person name="Griffin D.K."/>
            <person name="Rao M."/>
            <person name="Pitel F."/>
            <person name="Wang J."/>
            <person name="Li N."/>
        </authorList>
    </citation>
    <scope>NUCLEOTIDE SEQUENCE [LARGE SCALE GENOMIC DNA]</scope>
</reference>
<keyword evidence="2" id="KW-1185">Reference proteome</keyword>
<evidence type="ECO:0000313" key="1">
    <source>
        <dbReference type="EMBL" id="EOA98886.1"/>
    </source>
</evidence>
<gene>
    <name evidence="1" type="ORF">Anapl_04187</name>
</gene>
<proteinExistence type="predicted"/>
<sequence length="111" mass="12915">MQAKQQAWSKQRLTADCNAVIRPCDRRDVQHHSTNKEKIWHAERYVDLCEPFGKLGVKFVFVVKLKSREYLHLQSQFGEMFSSTCRSKELVVSGNQAPACPFTLENFPHKF</sequence>
<organism evidence="1 2">
    <name type="scientific">Anas platyrhynchos</name>
    <name type="common">Mallard</name>
    <name type="synonym">Anas boschas</name>
    <dbReference type="NCBI Taxonomy" id="8839"/>
    <lineage>
        <taxon>Eukaryota</taxon>
        <taxon>Metazoa</taxon>
        <taxon>Chordata</taxon>
        <taxon>Craniata</taxon>
        <taxon>Vertebrata</taxon>
        <taxon>Euteleostomi</taxon>
        <taxon>Archelosauria</taxon>
        <taxon>Archosauria</taxon>
        <taxon>Dinosauria</taxon>
        <taxon>Saurischia</taxon>
        <taxon>Theropoda</taxon>
        <taxon>Coelurosauria</taxon>
        <taxon>Aves</taxon>
        <taxon>Neognathae</taxon>
        <taxon>Galloanserae</taxon>
        <taxon>Anseriformes</taxon>
        <taxon>Anatidae</taxon>
        <taxon>Anatinae</taxon>
        <taxon>Anas</taxon>
    </lineage>
</organism>
<protein>
    <submittedName>
        <fullName evidence="1">Uncharacterized protein</fullName>
    </submittedName>
</protein>
<evidence type="ECO:0000313" key="2">
    <source>
        <dbReference type="Proteomes" id="UP000296049"/>
    </source>
</evidence>
<dbReference type="EMBL" id="KB743404">
    <property type="protein sequence ID" value="EOA98886.1"/>
    <property type="molecule type" value="Genomic_DNA"/>
</dbReference>